<keyword evidence="2" id="KW-1185">Reference proteome</keyword>
<reference evidence="1" key="1">
    <citation type="journal article" date="2023" name="Nat. Commun.">
        <title>Diploid and tetraploid genomes of Acorus and the evolution of monocots.</title>
        <authorList>
            <person name="Ma L."/>
            <person name="Liu K.W."/>
            <person name="Li Z."/>
            <person name="Hsiao Y.Y."/>
            <person name="Qi Y."/>
            <person name="Fu T."/>
            <person name="Tang G.D."/>
            <person name="Zhang D."/>
            <person name="Sun W.H."/>
            <person name="Liu D.K."/>
            <person name="Li Y."/>
            <person name="Chen G.Z."/>
            <person name="Liu X.D."/>
            <person name="Liao X.Y."/>
            <person name="Jiang Y.T."/>
            <person name="Yu X."/>
            <person name="Hao Y."/>
            <person name="Huang J."/>
            <person name="Zhao X.W."/>
            <person name="Ke S."/>
            <person name="Chen Y.Y."/>
            <person name="Wu W.L."/>
            <person name="Hsu J.L."/>
            <person name="Lin Y.F."/>
            <person name="Huang M.D."/>
            <person name="Li C.Y."/>
            <person name="Huang L."/>
            <person name="Wang Z.W."/>
            <person name="Zhao X."/>
            <person name="Zhong W.Y."/>
            <person name="Peng D.H."/>
            <person name="Ahmad S."/>
            <person name="Lan S."/>
            <person name="Zhang J.S."/>
            <person name="Tsai W.C."/>
            <person name="Van de Peer Y."/>
            <person name="Liu Z.J."/>
        </authorList>
    </citation>
    <scope>NUCLEOTIDE SEQUENCE</scope>
    <source>
        <strain evidence="1">CP</strain>
    </source>
</reference>
<name>A0AAV9C1U0_ACOCL</name>
<accession>A0AAV9C1U0</accession>
<organism evidence="1 2">
    <name type="scientific">Acorus calamus</name>
    <name type="common">Sweet flag</name>
    <dbReference type="NCBI Taxonomy" id="4465"/>
    <lineage>
        <taxon>Eukaryota</taxon>
        <taxon>Viridiplantae</taxon>
        <taxon>Streptophyta</taxon>
        <taxon>Embryophyta</taxon>
        <taxon>Tracheophyta</taxon>
        <taxon>Spermatophyta</taxon>
        <taxon>Magnoliopsida</taxon>
        <taxon>Liliopsida</taxon>
        <taxon>Acoraceae</taxon>
        <taxon>Acorus</taxon>
    </lineage>
</organism>
<evidence type="ECO:0000313" key="2">
    <source>
        <dbReference type="Proteomes" id="UP001180020"/>
    </source>
</evidence>
<dbReference type="Proteomes" id="UP001180020">
    <property type="component" value="Unassembled WGS sequence"/>
</dbReference>
<gene>
    <name evidence="1" type="ORF">QJS10_CPB21g00871</name>
</gene>
<reference evidence="1" key="2">
    <citation type="submission" date="2023-06" db="EMBL/GenBank/DDBJ databases">
        <authorList>
            <person name="Ma L."/>
            <person name="Liu K.-W."/>
            <person name="Li Z."/>
            <person name="Hsiao Y.-Y."/>
            <person name="Qi Y."/>
            <person name="Fu T."/>
            <person name="Tang G."/>
            <person name="Zhang D."/>
            <person name="Sun W.-H."/>
            <person name="Liu D.-K."/>
            <person name="Li Y."/>
            <person name="Chen G.-Z."/>
            <person name="Liu X.-D."/>
            <person name="Liao X.-Y."/>
            <person name="Jiang Y.-T."/>
            <person name="Yu X."/>
            <person name="Hao Y."/>
            <person name="Huang J."/>
            <person name="Zhao X.-W."/>
            <person name="Ke S."/>
            <person name="Chen Y.-Y."/>
            <person name="Wu W.-L."/>
            <person name="Hsu J.-L."/>
            <person name="Lin Y.-F."/>
            <person name="Huang M.-D."/>
            <person name="Li C.-Y."/>
            <person name="Huang L."/>
            <person name="Wang Z.-W."/>
            <person name="Zhao X."/>
            <person name="Zhong W.-Y."/>
            <person name="Peng D.-H."/>
            <person name="Ahmad S."/>
            <person name="Lan S."/>
            <person name="Zhang J.-S."/>
            <person name="Tsai W.-C."/>
            <person name="Van De Peer Y."/>
            <person name="Liu Z.-J."/>
        </authorList>
    </citation>
    <scope>NUCLEOTIDE SEQUENCE</scope>
    <source>
        <strain evidence="1">CP</strain>
        <tissue evidence="1">Leaves</tissue>
    </source>
</reference>
<dbReference type="EMBL" id="JAUJYO010000021">
    <property type="protein sequence ID" value="KAK1283090.1"/>
    <property type="molecule type" value="Genomic_DNA"/>
</dbReference>
<evidence type="ECO:0000313" key="1">
    <source>
        <dbReference type="EMBL" id="KAK1283090.1"/>
    </source>
</evidence>
<sequence length="139" mass="16372">MAESPKIASKKKPKYVNLMGDEVNHQCYMKYLRDILGKEKVALITGLPFHGKALDVKNYLKRFSERIRQRDAEKEGVPLGYVGGCTVAVWFYEHTRLRRLSAYGKVPRMFRWGRLDDKGFLIRCLEKFYLLTEEEIMFM</sequence>
<dbReference type="AlphaFoldDB" id="A0AAV9C1U0"/>
<proteinExistence type="predicted"/>
<comment type="caution">
    <text evidence="1">The sequence shown here is derived from an EMBL/GenBank/DDBJ whole genome shotgun (WGS) entry which is preliminary data.</text>
</comment>
<protein>
    <submittedName>
        <fullName evidence="1">Uncharacterized protein</fullName>
    </submittedName>
</protein>